<evidence type="ECO:0000256" key="1">
    <source>
        <dbReference type="SAM" id="Phobius"/>
    </source>
</evidence>
<keyword evidence="1" id="KW-0812">Transmembrane</keyword>
<keyword evidence="3" id="KW-1185">Reference proteome</keyword>
<reference evidence="2" key="1">
    <citation type="journal article" date="2023" name="Mol. Phylogenet. Evol.">
        <title>Genome-scale phylogeny and comparative genomics of the fungal order Sordariales.</title>
        <authorList>
            <person name="Hensen N."/>
            <person name="Bonometti L."/>
            <person name="Westerberg I."/>
            <person name="Brannstrom I.O."/>
            <person name="Guillou S."/>
            <person name="Cros-Aarteil S."/>
            <person name="Calhoun S."/>
            <person name="Haridas S."/>
            <person name="Kuo A."/>
            <person name="Mondo S."/>
            <person name="Pangilinan J."/>
            <person name="Riley R."/>
            <person name="LaButti K."/>
            <person name="Andreopoulos B."/>
            <person name="Lipzen A."/>
            <person name="Chen C."/>
            <person name="Yan M."/>
            <person name="Daum C."/>
            <person name="Ng V."/>
            <person name="Clum A."/>
            <person name="Steindorff A."/>
            <person name="Ohm R.A."/>
            <person name="Martin F."/>
            <person name="Silar P."/>
            <person name="Natvig D.O."/>
            <person name="Lalanne C."/>
            <person name="Gautier V."/>
            <person name="Ament-Velasquez S.L."/>
            <person name="Kruys A."/>
            <person name="Hutchinson M.I."/>
            <person name="Powell A.J."/>
            <person name="Barry K."/>
            <person name="Miller A.N."/>
            <person name="Grigoriev I.V."/>
            <person name="Debuchy R."/>
            <person name="Gladieux P."/>
            <person name="Hiltunen Thoren M."/>
            <person name="Johannesson H."/>
        </authorList>
    </citation>
    <scope>NUCLEOTIDE SEQUENCE</scope>
    <source>
        <strain evidence="2">PSN309</strain>
    </source>
</reference>
<protein>
    <submittedName>
        <fullName evidence="2">Uncharacterized protein</fullName>
    </submittedName>
</protein>
<accession>A0AAN6WTD7</accession>
<dbReference type="EMBL" id="MU864394">
    <property type="protein sequence ID" value="KAK4188013.1"/>
    <property type="molecule type" value="Genomic_DNA"/>
</dbReference>
<dbReference type="Proteomes" id="UP001302126">
    <property type="component" value="Unassembled WGS sequence"/>
</dbReference>
<name>A0AAN6WTD7_9PEZI</name>
<keyword evidence="1" id="KW-1133">Transmembrane helix</keyword>
<evidence type="ECO:0000313" key="2">
    <source>
        <dbReference type="EMBL" id="KAK4188013.1"/>
    </source>
</evidence>
<evidence type="ECO:0000313" key="3">
    <source>
        <dbReference type="Proteomes" id="UP001302126"/>
    </source>
</evidence>
<keyword evidence="1" id="KW-0472">Membrane</keyword>
<comment type="caution">
    <text evidence="2">The sequence shown here is derived from an EMBL/GenBank/DDBJ whole genome shotgun (WGS) entry which is preliminary data.</text>
</comment>
<feature type="transmembrane region" description="Helical" evidence="1">
    <location>
        <begin position="36"/>
        <end position="57"/>
    </location>
</feature>
<sequence>MALLLFLFRVVLFQPPPLFFFRSWVLLSHITPLRRMAVVSMYAIIVGAVHDGLDFLLHYRKAYLVACITRNEGLETF</sequence>
<dbReference type="AlphaFoldDB" id="A0AAN6WTD7"/>
<gene>
    <name evidence="2" type="ORF">QBC35DRAFT_497567</name>
</gene>
<organism evidence="2 3">
    <name type="scientific">Podospora australis</name>
    <dbReference type="NCBI Taxonomy" id="1536484"/>
    <lineage>
        <taxon>Eukaryota</taxon>
        <taxon>Fungi</taxon>
        <taxon>Dikarya</taxon>
        <taxon>Ascomycota</taxon>
        <taxon>Pezizomycotina</taxon>
        <taxon>Sordariomycetes</taxon>
        <taxon>Sordariomycetidae</taxon>
        <taxon>Sordariales</taxon>
        <taxon>Podosporaceae</taxon>
        <taxon>Podospora</taxon>
    </lineage>
</organism>
<proteinExistence type="predicted"/>
<reference evidence="2" key="2">
    <citation type="submission" date="2023-05" db="EMBL/GenBank/DDBJ databases">
        <authorList>
            <consortium name="Lawrence Berkeley National Laboratory"/>
            <person name="Steindorff A."/>
            <person name="Hensen N."/>
            <person name="Bonometti L."/>
            <person name="Westerberg I."/>
            <person name="Brannstrom I.O."/>
            <person name="Guillou S."/>
            <person name="Cros-Aarteil S."/>
            <person name="Calhoun S."/>
            <person name="Haridas S."/>
            <person name="Kuo A."/>
            <person name="Mondo S."/>
            <person name="Pangilinan J."/>
            <person name="Riley R."/>
            <person name="Labutti K."/>
            <person name="Andreopoulos B."/>
            <person name="Lipzen A."/>
            <person name="Chen C."/>
            <person name="Yanf M."/>
            <person name="Daum C."/>
            <person name="Ng V."/>
            <person name="Clum A."/>
            <person name="Ohm R."/>
            <person name="Martin F."/>
            <person name="Silar P."/>
            <person name="Natvig D."/>
            <person name="Lalanne C."/>
            <person name="Gautier V."/>
            <person name="Ament-Velasquez S.L."/>
            <person name="Kruys A."/>
            <person name="Hutchinson M.I."/>
            <person name="Powell A.J."/>
            <person name="Barry K."/>
            <person name="Miller A.N."/>
            <person name="Grigoriev I.V."/>
            <person name="Debuchy R."/>
            <person name="Gladieux P."/>
            <person name="Thoren M.H."/>
            <person name="Johannesson H."/>
        </authorList>
    </citation>
    <scope>NUCLEOTIDE SEQUENCE</scope>
    <source>
        <strain evidence="2">PSN309</strain>
    </source>
</reference>